<sequence length="749" mass="81740">MQQAPPTLAVANPRLLGLMRETVLPPLLDAFTDVVDGLREPLLEQGARLGIDPAPLIDGLYVMRQQREAVLGAFRTHLFRAWQALESGAPLTSRLSFDGRATNLDLVEHDELEVQLAVHHLADALTREWQSQLLSLNSYLTWIDPGLRMDADSNPFSPAQIAMGVYEGFSAVSLPGVMRVNAVECCERVLIELVGPIYETVYAILAREFGVPEKGSGQARIAHIPSTGAESAEPEPDWLTRFFGEWEVGEPGQAAAAARSPTAATPDDSTLPPALHRLLEDSRAAREEVQGRDPGMSGPRNTLSQRELVSILTLLQIAPDESIAAMVRPPGALLPRFKKQMFATAALLGVEARAVKLSAADENIVDLIGMLFQVMFDECDLSPAQREVLGKLIAPMTKVALQDRQLFLQATHPARRLLNVLAEACEGNHGQSGEERELLEKVEATVGRLALEFDESQSVFRALRGDFNLYYGEYRRRADIAERELAERQRLDEALEKARNWARAALQSRLEARVIPAPVRELLQARWAAHAAALEAGGKGHAALMQIDGLLQALESAQKEGPAARWDSVVDWLQPVWLSSGKSRTEIAAARTAMMEALHQGAMGHPTAMPEVPGDVVPETALPSVPETHASPLVSVSPLSREELEAGIEYDNVTAEYFSNLPVGTWLDFVGRDNRVQAGKLSWISPISSRLLFVTRSGARIAVASAQELAIMVKLDRLRLHRPDDAFHSAMQGVIDRLGPVAAGQSVAA</sequence>
<dbReference type="Proteomes" id="UP001429354">
    <property type="component" value="Unassembled WGS sequence"/>
</dbReference>
<dbReference type="EMBL" id="QOVG01000012">
    <property type="protein sequence ID" value="NDK40110.1"/>
    <property type="molecule type" value="Genomic_DNA"/>
</dbReference>
<feature type="region of interest" description="Disordered" evidence="1">
    <location>
        <begin position="253"/>
        <end position="273"/>
    </location>
</feature>
<accession>A0ABX0AJ39</accession>
<protein>
    <submittedName>
        <fullName evidence="2">DUF1631 family protein</fullName>
    </submittedName>
</protein>
<dbReference type="RefSeq" id="WP_162350774.1">
    <property type="nucleotide sequence ID" value="NZ_QOVG01000012.1"/>
</dbReference>
<organism evidence="2 3">
    <name type="scientific">Pseudoxanthomonas gei</name>
    <dbReference type="NCBI Taxonomy" id="1383030"/>
    <lineage>
        <taxon>Bacteria</taxon>
        <taxon>Pseudomonadati</taxon>
        <taxon>Pseudomonadota</taxon>
        <taxon>Gammaproteobacteria</taxon>
        <taxon>Lysobacterales</taxon>
        <taxon>Lysobacteraceae</taxon>
        <taxon>Pseudoxanthomonas</taxon>
    </lineage>
</organism>
<reference evidence="2 3" key="1">
    <citation type="submission" date="2018-07" db="EMBL/GenBank/DDBJ databases">
        <title>Whole genome Sequencing of Pseudoxanthomonas gei KCTC 32298 (T).</title>
        <authorList>
            <person name="Kumar S."/>
            <person name="Bansal K."/>
            <person name="Kaur A."/>
            <person name="Patil P."/>
            <person name="Sharma S."/>
            <person name="Patil P.B."/>
        </authorList>
    </citation>
    <scope>NUCLEOTIDE SEQUENCE [LARGE SCALE GENOMIC DNA]</scope>
    <source>
        <strain evidence="2 3">KCTC 32298</strain>
    </source>
</reference>
<proteinExistence type="predicted"/>
<dbReference type="InterPro" id="IPR012434">
    <property type="entry name" value="DUF1631"/>
</dbReference>
<dbReference type="Pfam" id="PF07793">
    <property type="entry name" value="DUF1631"/>
    <property type="match status" value="1"/>
</dbReference>
<feature type="compositionally biased region" description="Low complexity" evidence="1">
    <location>
        <begin position="254"/>
        <end position="266"/>
    </location>
</feature>
<name>A0ABX0AJ39_9GAMM</name>
<gene>
    <name evidence="2" type="ORF">DT603_14800</name>
</gene>
<evidence type="ECO:0000256" key="1">
    <source>
        <dbReference type="SAM" id="MobiDB-lite"/>
    </source>
</evidence>
<comment type="caution">
    <text evidence="2">The sequence shown here is derived from an EMBL/GenBank/DDBJ whole genome shotgun (WGS) entry which is preliminary data.</text>
</comment>
<evidence type="ECO:0000313" key="3">
    <source>
        <dbReference type="Proteomes" id="UP001429354"/>
    </source>
</evidence>
<keyword evidence="3" id="KW-1185">Reference proteome</keyword>
<evidence type="ECO:0000313" key="2">
    <source>
        <dbReference type="EMBL" id="NDK40110.1"/>
    </source>
</evidence>